<comment type="subcellular location">
    <subcellularLocation>
        <location evidence="1">Cytoplasm</location>
    </subcellularLocation>
</comment>
<evidence type="ECO:0000256" key="10">
    <source>
        <dbReference type="ARBA" id="ARBA00029774"/>
    </source>
</evidence>
<evidence type="ECO:0000256" key="1">
    <source>
        <dbReference type="ARBA" id="ARBA00004496"/>
    </source>
</evidence>
<protein>
    <recommendedName>
        <fullName evidence="10">L-threonylcarbamoyladenylate synthase</fullName>
        <ecNumber evidence="3">2.7.7.87</ecNumber>
    </recommendedName>
    <alternativeName>
        <fullName evidence="10">L-threonylcarbamoyladenylate synthase</fullName>
    </alternativeName>
</protein>
<evidence type="ECO:0000256" key="11">
    <source>
        <dbReference type="ARBA" id="ARBA00048366"/>
    </source>
</evidence>
<dbReference type="RefSeq" id="WP_236890754.1">
    <property type="nucleotide sequence ID" value="NZ_AP024488.1"/>
</dbReference>
<keyword evidence="9" id="KW-0067">ATP-binding</keyword>
<name>A0ABM7PB73_9BACT</name>
<keyword evidence="4" id="KW-0963">Cytoplasm</keyword>
<comment type="catalytic activity">
    <reaction evidence="11">
        <text>L-threonine + hydrogencarbonate + ATP = L-threonylcarbamoyladenylate + diphosphate + H2O</text>
        <dbReference type="Rhea" id="RHEA:36407"/>
        <dbReference type="ChEBI" id="CHEBI:15377"/>
        <dbReference type="ChEBI" id="CHEBI:17544"/>
        <dbReference type="ChEBI" id="CHEBI:30616"/>
        <dbReference type="ChEBI" id="CHEBI:33019"/>
        <dbReference type="ChEBI" id="CHEBI:57926"/>
        <dbReference type="ChEBI" id="CHEBI:73682"/>
        <dbReference type="EC" id="2.7.7.87"/>
    </reaction>
</comment>
<organism evidence="13 14">
    <name type="scientific">Desulfoluna limicola</name>
    <dbReference type="NCBI Taxonomy" id="2810562"/>
    <lineage>
        <taxon>Bacteria</taxon>
        <taxon>Pseudomonadati</taxon>
        <taxon>Thermodesulfobacteriota</taxon>
        <taxon>Desulfobacteria</taxon>
        <taxon>Desulfobacterales</taxon>
        <taxon>Desulfolunaceae</taxon>
        <taxon>Desulfoluna</taxon>
    </lineage>
</organism>
<evidence type="ECO:0000256" key="8">
    <source>
        <dbReference type="ARBA" id="ARBA00022741"/>
    </source>
</evidence>
<keyword evidence="8" id="KW-0547">Nucleotide-binding</keyword>
<gene>
    <name evidence="13" type="ORF">DSLASN_00700</name>
</gene>
<dbReference type="Pfam" id="PF01300">
    <property type="entry name" value="Sua5_yciO_yrdC"/>
    <property type="match status" value="1"/>
</dbReference>
<keyword evidence="5" id="KW-0808">Transferase</keyword>
<keyword evidence="14" id="KW-1185">Reference proteome</keyword>
<dbReference type="InterPro" id="IPR050156">
    <property type="entry name" value="TC-AMP_synthase_SUA5"/>
</dbReference>
<dbReference type="EC" id="2.7.7.87" evidence="3"/>
<comment type="similarity">
    <text evidence="2">Belongs to the SUA5 family.</text>
</comment>
<evidence type="ECO:0000256" key="6">
    <source>
        <dbReference type="ARBA" id="ARBA00022694"/>
    </source>
</evidence>
<dbReference type="InterPro" id="IPR006070">
    <property type="entry name" value="Sua5-like_dom"/>
</dbReference>
<evidence type="ECO:0000313" key="13">
    <source>
        <dbReference type="EMBL" id="BCS94438.1"/>
    </source>
</evidence>
<evidence type="ECO:0000256" key="3">
    <source>
        <dbReference type="ARBA" id="ARBA00012584"/>
    </source>
</evidence>
<dbReference type="InterPro" id="IPR017945">
    <property type="entry name" value="DHBP_synth_RibB-like_a/b_dom"/>
</dbReference>
<dbReference type="PROSITE" id="PS51163">
    <property type="entry name" value="YRDC"/>
    <property type="match status" value="1"/>
</dbReference>
<dbReference type="PANTHER" id="PTHR17490:SF16">
    <property type="entry name" value="THREONYLCARBAMOYL-AMP SYNTHASE"/>
    <property type="match status" value="1"/>
</dbReference>
<accession>A0ABM7PB73</accession>
<keyword evidence="6" id="KW-0819">tRNA processing</keyword>
<dbReference type="Proteomes" id="UP001320148">
    <property type="component" value="Chromosome"/>
</dbReference>
<sequence>MGTIHPVTAEKPTAELLSRTTDILTKGGCVVIPTLCLYGMAANAFDEAAVKRVFAIKERPLTNPILLLIKDREAVDALVTEISPEAEALMKHLWPGKLTLVFNAAPSIPDVITAGTGKVGLRVPSHPVTRAVTEAVPFPITGTSANISKEGGVSDVQDLDPRIVNGADLILDAGCLKGGAGSTVVDVTSTPIRILREGSTPAADIHAIVDTLTSF</sequence>
<evidence type="ECO:0000256" key="9">
    <source>
        <dbReference type="ARBA" id="ARBA00022840"/>
    </source>
</evidence>
<dbReference type="SUPFAM" id="SSF55821">
    <property type="entry name" value="YrdC/RibB"/>
    <property type="match status" value="1"/>
</dbReference>
<reference evidence="13 14" key="1">
    <citation type="submission" date="2021-02" db="EMBL/GenBank/DDBJ databases">
        <title>Complete genome of Desulfoluna sp. strain ASN36.</title>
        <authorList>
            <person name="Takahashi A."/>
            <person name="Kojima H."/>
            <person name="Fukui M."/>
        </authorList>
    </citation>
    <scope>NUCLEOTIDE SEQUENCE [LARGE SCALE GENOMIC DNA]</scope>
    <source>
        <strain evidence="13 14">ASN36</strain>
    </source>
</reference>
<evidence type="ECO:0000259" key="12">
    <source>
        <dbReference type="PROSITE" id="PS51163"/>
    </source>
</evidence>
<evidence type="ECO:0000256" key="7">
    <source>
        <dbReference type="ARBA" id="ARBA00022695"/>
    </source>
</evidence>
<evidence type="ECO:0000256" key="5">
    <source>
        <dbReference type="ARBA" id="ARBA00022679"/>
    </source>
</evidence>
<evidence type="ECO:0000256" key="2">
    <source>
        <dbReference type="ARBA" id="ARBA00007663"/>
    </source>
</evidence>
<feature type="domain" description="YrdC-like" evidence="12">
    <location>
        <begin position="14"/>
        <end position="200"/>
    </location>
</feature>
<dbReference type="EMBL" id="AP024488">
    <property type="protein sequence ID" value="BCS94438.1"/>
    <property type="molecule type" value="Genomic_DNA"/>
</dbReference>
<dbReference type="NCBIfam" id="TIGR00057">
    <property type="entry name" value="L-threonylcarbamoyladenylate synthase"/>
    <property type="match status" value="1"/>
</dbReference>
<keyword evidence="7" id="KW-0548">Nucleotidyltransferase</keyword>
<dbReference type="Gene3D" id="3.90.870.10">
    <property type="entry name" value="DHBP synthase"/>
    <property type="match status" value="1"/>
</dbReference>
<evidence type="ECO:0000313" key="14">
    <source>
        <dbReference type="Proteomes" id="UP001320148"/>
    </source>
</evidence>
<evidence type="ECO:0000256" key="4">
    <source>
        <dbReference type="ARBA" id="ARBA00022490"/>
    </source>
</evidence>
<proteinExistence type="inferred from homology"/>
<dbReference type="PANTHER" id="PTHR17490">
    <property type="entry name" value="SUA5"/>
    <property type="match status" value="1"/>
</dbReference>